<evidence type="ECO:0000259" key="2">
    <source>
        <dbReference type="SMART" id="SM00903"/>
    </source>
</evidence>
<evidence type="ECO:0000313" key="4">
    <source>
        <dbReference type="EMBL" id="MDN4576867.1"/>
    </source>
</evidence>
<dbReference type="Proteomes" id="UP001172791">
    <property type="component" value="Unassembled WGS sequence"/>
</dbReference>
<keyword evidence="5" id="KW-1185">Reference proteome</keyword>
<organism evidence="3 6">
    <name type="scientific">Pandoraea cepalis</name>
    <dbReference type="NCBI Taxonomy" id="2508294"/>
    <lineage>
        <taxon>Bacteria</taxon>
        <taxon>Pseudomonadati</taxon>
        <taxon>Pseudomonadota</taxon>
        <taxon>Betaproteobacteria</taxon>
        <taxon>Burkholderiales</taxon>
        <taxon>Burkholderiaceae</taxon>
        <taxon>Pandoraea</taxon>
    </lineage>
</organism>
<accession>A0AAW7MHM4</accession>
<dbReference type="GO" id="GO:0042602">
    <property type="term" value="F:riboflavin reductase (NADPH) activity"/>
    <property type="evidence" value="ECO:0007669"/>
    <property type="project" value="TreeGrafter"/>
</dbReference>
<reference evidence="3" key="1">
    <citation type="submission" date="2018-04" db="EMBL/GenBank/DDBJ databases">
        <authorList>
            <person name="Jy Z."/>
        </authorList>
    </citation>
    <scope>NUCLEOTIDE SEQUENCE</scope>
    <source>
        <strain evidence="4">AS13</strain>
        <strain evidence="3">LA18</strain>
    </source>
</reference>
<dbReference type="AlphaFoldDB" id="A0AAW7MHM4"/>
<gene>
    <name evidence="3" type="ORF">DBA34_03115</name>
    <name evidence="4" type="ORF">DBB29_01850</name>
</gene>
<dbReference type="Proteomes" id="UP001172788">
    <property type="component" value="Unassembled WGS sequence"/>
</dbReference>
<dbReference type="EMBL" id="QAID01000027">
    <property type="protein sequence ID" value="MDN4576867.1"/>
    <property type="molecule type" value="Genomic_DNA"/>
</dbReference>
<evidence type="ECO:0000313" key="5">
    <source>
        <dbReference type="Proteomes" id="UP001172788"/>
    </source>
</evidence>
<evidence type="ECO:0000256" key="1">
    <source>
        <dbReference type="ARBA" id="ARBA00023002"/>
    </source>
</evidence>
<dbReference type="PANTHER" id="PTHR30466:SF1">
    <property type="entry name" value="FMN REDUCTASE (NADH) RUTF"/>
    <property type="match status" value="1"/>
</dbReference>
<proteinExistence type="predicted"/>
<name>A0AAW7MHM4_9BURK</name>
<dbReference type="SMART" id="SM00903">
    <property type="entry name" value="Flavin_Reduct"/>
    <property type="match status" value="1"/>
</dbReference>
<dbReference type="Gene3D" id="2.30.110.10">
    <property type="entry name" value="Electron Transport, Fmn-binding Protein, Chain A"/>
    <property type="match status" value="1"/>
</dbReference>
<dbReference type="InterPro" id="IPR050268">
    <property type="entry name" value="NADH-dep_flavin_reductase"/>
</dbReference>
<evidence type="ECO:0000313" key="3">
    <source>
        <dbReference type="EMBL" id="MDN4572260.1"/>
    </source>
</evidence>
<keyword evidence="1" id="KW-0560">Oxidoreductase</keyword>
<dbReference type="PANTHER" id="PTHR30466">
    <property type="entry name" value="FLAVIN REDUCTASE"/>
    <property type="match status" value="1"/>
</dbReference>
<dbReference type="RefSeq" id="WP_363324607.1">
    <property type="nucleotide sequence ID" value="NZ_QAIC01000027.1"/>
</dbReference>
<feature type="domain" description="Flavin reductase like" evidence="2">
    <location>
        <begin position="21"/>
        <end position="167"/>
    </location>
</feature>
<dbReference type="InterPro" id="IPR002563">
    <property type="entry name" value="Flavin_Rdtase-like_dom"/>
</dbReference>
<dbReference type="EMBL" id="QAIC01000027">
    <property type="protein sequence ID" value="MDN4572260.1"/>
    <property type="molecule type" value="Genomic_DNA"/>
</dbReference>
<protein>
    <submittedName>
        <fullName evidence="3">FMN reductase</fullName>
    </submittedName>
</protein>
<dbReference type="InterPro" id="IPR012349">
    <property type="entry name" value="Split_barrel_FMN-bd"/>
</dbReference>
<dbReference type="GO" id="GO:0006208">
    <property type="term" value="P:pyrimidine nucleobase catabolic process"/>
    <property type="evidence" value="ECO:0007669"/>
    <property type="project" value="TreeGrafter"/>
</dbReference>
<dbReference type="SUPFAM" id="SSF50475">
    <property type="entry name" value="FMN-binding split barrel"/>
    <property type="match status" value="1"/>
</dbReference>
<evidence type="ECO:0000313" key="6">
    <source>
        <dbReference type="Proteomes" id="UP001172791"/>
    </source>
</evidence>
<dbReference type="GO" id="GO:0010181">
    <property type="term" value="F:FMN binding"/>
    <property type="evidence" value="ECO:0007669"/>
    <property type="project" value="InterPro"/>
</dbReference>
<comment type="caution">
    <text evidence="3">The sequence shown here is derived from an EMBL/GenBank/DDBJ whole genome shotgun (WGS) entry which is preliminary data.</text>
</comment>
<dbReference type="Pfam" id="PF01613">
    <property type="entry name" value="Flavin_Reduct"/>
    <property type="match status" value="1"/>
</dbReference>
<sequence>MNTTSNLELNAPDTASFREGMSRLGAAVHVITTDGPAGRAGFTASAVCSVSDSPPTLLVCINRGSASHDAFVRNRVLCVNTLGAGQEDVSRRFSQRMSIEERFRGDTWIRLASGAPVLRPSVASFDCEIVNVVSAGTHDVLLCEVRAIDLRGIPDPALMYAARRYHNIPLV</sequence>